<dbReference type="AlphaFoldDB" id="A0A2I0IBU4"/>
<comment type="caution">
    <text evidence="1">The sequence shown here is derived from an EMBL/GenBank/DDBJ whole genome shotgun (WGS) entry which is preliminary data.</text>
</comment>
<name>A0A2I0IBU4_PUNGR</name>
<keyword evidence="2" id="KW-1185">Reference proteome</keyword>
<organism evidence="1 2">
    <name type="scientific">Punica granatum</name>
    <name type="common">Pomegranate</name>
    <dbReference type="NCBI Taxonomy" id="22663"/>
    <lineage>
        <taxon>Eukaryota</taxon>
        <taxon>Viridiplantae</taxon>
        <taxon>Streptophyta</taxon>
        <taxon>Embryophyta</taxon>
        <taxon>Tracheophyta</taxon>
        <taxon>Spermatophyta</taxon>
        <taxon>Magnoliopsida</taxon>
        <taxon>eudicotyledons</taxon>
        <taxon>Gunneridae</taxon>
        <taxon>Pentapetalae</taxon>
        <taxon>rosids</taxon>
        <taxon>malvids</taxon>
        <taxon>Myrtales</taxon>
        <taxon>Lythraceae</taxon>
        <taxon>Punica</taxon>
    </lineage>
</organism>
<evidence type="ECO:0000313" key="1">
    <source>
        <dbReference type="EMBL" id="PKI41130.1"/>
    </source>
</evidence>
<dbReference type="Proteomes" id="UP000233551">
    <property type="component" value="Unassembled WGS sequence"/>
</dbReference>
<reference evidence="1 2" key="1">
    <citation type="submission" date="2017-11" db="EMBL/GenBank/DDBJ databases">
        <title>De-novo sequencing of pomegranate (Punica granatum L.) genome.</title>
        <authorList>
            <person name="Akparov Z."/>
            <person name="Amiraslanov A."/>
            <person name="Hajiyeva S."/>
            <person name="Abbasov M."/>
            <person name="Kaur K."/>
            <person name="Hamwieh A."/>
            <person name="Solovyev V."/>
            <person name="Salamov A."/>
            <person name="Braich B."/>
            <person name="Kosarev P."/>
            <person name="Mahmoud A."/>
            <person name="Hajiyev E."/>
            <person name="Babayeva S."/>
            <person name="Izzatullayeva V."/>
            <person name="Mammadov A."/>
            <person name="Mammadov A."/>
            <person name="Sharifova S."/>
            <person name="Ojaghi J."/>
            <person name="Eynullazada K."/>
            <person name="Bayramov B."/>
            <person name="Abdulazimova A."/>
            <person name="Shahmuradov I."/>
        </authorList>
    </citation>
    <scope>NUCLEOTIDE SEQUENCE [LARGE SCALE GENOMIC DNA]</scope>
    <source>
        <strain evidence="2">cv. AG2017</strain>
        <tissue evidence="1">Leaf</tissue>
    </source>
</reference>
<accession>A0A2I0IBU4</accession>
<sequence>MAGVGRRRVSGGKGDQSAIGLRHYHWTWGHRPGPVIIFGPVFSWARAQLECWVFNPNLGDVMVGRGGERRLKEPFGTIVQHLVGGIGKARNEACKIRFSSMSTELEEC</sequence>
<evidence type="ECO:0000313" key="2">
    <source>
        <dbReference type="Proteomes" id="UP000233551"/>
    </source>
</evidence>
<protein>
    <submittedName>
        <fullName evidence="1">Uncharacterized protein</fullName>
    </submittedName>
</protein>
<dbReference type="EMBL" id="PGOL01003458">
    <property type="protein sequence ID" value="PKI41130.1"/>
    <property type="molecule type" value="Genomic_DNA"/>
</dbReference>
<gene>
    <name evidence="1" type="ORF">CRG98_038658</name>
</gene>
<proteinExistence type="predicted"/>